<name>A0A502G178_9PROT</name>
<sequence>MLFSRAASPLEPLLPREAVLWAFRLLLGREPGAEEIETHRRHPSPEALRRALQPAAYQIPVWLLAPPASPLVPWILEPPSLARPTSQLCTAGQFDEPDYAAWCATIAETPRPHRKQWEFCWILAALRAADAIRPGARALGFGVGTEPIPAMLASHGVTVVATDAPPGVVDVQGWSETRQHSSDLSGLHRPELLDEAAFRERVSFRPVDMNAIPAGLRGFDACWSSCCFEHLGGIAAGLDFVENSLATLRPGGVAVHTTEFNLGSNDRTLETPGLSLFRRRDIEGLLERLAARGHTVWPLNLHPGDSPLDAYVDAPPYALPHFKIEAEGEVSTSIGLVVQRGA</sequence>
<comment type="caution">
    <text evidence="1">The sequence shown here is derived from an EMBL/GenBank/DDBJ whole genome shotgun (WGS) entry which is preliminary data.</text>
</comment>
<dbReference type="SUPFAM" id="SSF53335">
    <property type="entry name" value="S-adenosyl-L-methionine-dependent methyltransferases"/>
    <property type="match status" value="1"/>
</dbReference>
<keyword evidence="1" id="KW-0808">Transferase</keyword>
<gene>
    <name evidence="1" type="ORF">EAH89_14060</name>
</gene>
<dbReference type="Proteomes" id="UP000317078">
    <property type="component" value="Unassembled WGS sequence"/>
</dbReference>
<dbReference type="AlphaFoldDB" id="A0A502G178"/>
<dbReference type="OrthoDB" id="2548453at2"/>
<evidence type="ECO:0000313" key="1">
    <source>
        <dbReference type="EMBL" id="TPG55687.1"/>
    </source>
</evidence>
<accession>A0A502G178</accession>
<organism evidence="1 2">
    <name type="scientific">Muricoccus nepalensis</name>
    <dbReference type="NCBI Taxonomy" id="1854500"/>
    <lineage>
        <taxon>Bacteria</taxon>
        <taxon>Pseudomonadati</taxon>
        <taxon>Pseudomonadota</taxon>
        <taxon>Alphaproteobacteria</taxon>
        <taxon>Acetobacterales</taxon>
        <taxon>Roseomonadaceae</taxon>
        <taxon>Muricoccus</taxon>
    </lineage>
</organism>
<dbReference type="GO" id="GO:0032259">
    <property type="term" value="P:methylation"/>
    <property type="evidence" value="ECO:0007669"/>
    <property type="project" value="UniProtKB-KW"/>
</dbReference>
<dbReference type="GO" id="GO:0008168">
    <property type="term" value="F:methyltransferase activity"/>
    <property type="evidence" value="ECO:0007669"/>
    <property type="project" value="UniProtKB-KW"/>
</dbReference>
<protein>
    <submittedName>
        <fullName evidence="1">Class I SAM-dependent methyltransferase</fullName>
    </submittedName>
</protein>
<keyword evidence="1" id="KW-0489">Methyltransferase</keyword>
<reference evidence="1 2" key="1">
    <citation type="journal article" date="2019" name="Environ. Microbiol.">
        <title>Species interactions and distinct microbial communities in high Arctic permafrost affected cryosols are associated with the CH4 and CO2 gas fluxes.</title>
        <authorList>
            <person name="Altshuler I."/>
            <person name="Hamel J."/>
            <person name="Turney S."/>
            <person name="Magnuson E."/>
            <person name="Levesque R."/>
            <person name="Greer C."/>
            <person name="Whyte L.G."/>
        </authorList>
    </citation>
    <scope>NUCLEOTIDE SEQUENCE [LARGE SCALE GENOMIC DNA]</scope>
    <source>
        <strain evidence="1 2">S9.3B</strain>
    </source>
</reference>
<keyword evidence="2" id="KW-1185">Reference proteome</keyword>
<dbReference type="InterPro" id="IPR029063">
    <property type="entry name" value="SAM-dependent_MTases_sf"/>
</dbReference>
<dbReference type="EMBL" id="RCZP01000012">
    <property type="protein sequence ID" value="TPG55687.1"/>
    <property type="molecule type" value="Genomic_DNA"/>
</dbReference>
<proteinExistence type="predicted"/>
<dbReference type="Gene3D" id="3.40.50.150">
    <property type="entry name" value="Vaccinia Virus protein VP39"/>
    <property type="match status" value="1"/>
</dbReference>
<evidence type="ECO:0000313" key="2">
    <source>
        <dbReference type="Proteomes" id="UP000317078"/>
    </source>
</evidence>
<dbReference type="RefSeq" id="WP_140884169.1">
    <property type="nucleotide sequence ID" value="NZ_RCZP01000012.1"/>
</dbReference>